<feature type="domain" description="Signal transduction histidine kinase HWE region" evidence="9">
    <location>
        <begin position="381"/>
        <end position="462"/>
    </location>
</feature>
<evidence type="ECO:0000313" key="10">
    <source>
        <dbReference type="EMBL" id="ACM27731.1"/>
    </source>
</evidence>
<dbReference type="PANTHER" id="PTHR41523:SF7">
    <property type="entry name" value="HISTIDINE KINASE"/>
    <property type="match status" value="1"/>
</dbReference>
<reference evidence="10 11" key="1">
    <citation type="journal article" date="2009" name="J. Bacteriol.">
        <title>Genome sequences of three Agrobacterium biovars help elucidate the evolution of multichromosome genomes in bacteria.</title>
        <authorList>
            <person name="Slater S.C."/>
            <person name="Goldman B.S."/>
            <person name="Goodner B."/>
            <person name="Setubal J.C."/>
            <person name="Farrand S.K."/>
            <person name="Nester E.W."/>
            <person name="Burr T.J."/>
            <person name="Banta L."/>
            <person name="Dickerman A.W."/>
            <person name="Paulsen I."/>
            <person name="Otten L."/>
            <person name="Suen G."/>
            <person name="Welch R."/>
            <person name="Almeida N.F."/>
            <person name="Arnold F."/>
            <person name="Burton O.T."/>
            <person name="Du Z."/>
            <person name="Ewing A."/>
            <person name="Godsy E."/>
            <person name="Heisel S."/>
            <person name="Houmiel K.L."/>
            <person name="Jhaveri J."/>
            <person name="Lu J."/>
            <person name="Miller N.M."/>
            <person name="Norton S."/>
            <person name="Chen Q."/>
            <person name="Phoolcharoen W."/>
            <person name="Ohlin V."/>
            <person name="Ondrusek D."/>
            <person name="Pride N."/>
            <person name="Stricklin S.L."/>
            <person name="Sun J."/>
            <person name="Wheeler C."/>
            <person name="Wilson L."/>
            <person name="Zhu H."/>
            <person name="Wood D.W."/>
        </authorList>
    </citation>
    <scope>NUCLEOTIDE SEQUENCE [LARGE SCALE GENOMIC DNA]</scope>
    <source>
        <strain evidence="11">K84 / ATCC BAA-868</strain>
    </source>
</reference>
<evidence type="ECO:0000256" key="2">
    <source>
        <dbReference type="ARBA" id="ARBA00012438"/>
    </source>
</evidence>
<dbReference type="STRING" id="311403.Arad_3891"/>
<dbReference type="eggNOG" id="COG3920">
    <property type="taxonomic scope" value="Bacteria"/>
</dbReference>
<evidence type="ECO:0000256" key="4">
    <source>
        <dbReference type="ARBA" id="ARBA00022679"/>
    </source>
</evidence>
<feature type="transmembrane region" description="Helical" evidence="8">
    <location>
        <begin position="301"/>
        <end position="321"/>
    </location>
</feature>
<evidence type="ECO:0000259" key="9">
    <source>
        <dbReference type="SMART" id="SM00911"/>
    </source>
</evidence>
<dbReference type="KEGG" id="ara:Arad_3891"/>
<evidence type="ECO:0000256" key="5">
    <source>
        <dbReference type="ARBA" id="ARBA00022741"/>
    </source>
</evidence>
<evidence type="ECO:0000256" key="3">
    <source>
        <dbReference type="ARBA" id="ARBA00022553"/>
    </source>
</evidence>
<dbReference type="HOGENOM" id="CLU_023848_1_0_5"/>
<dbReference type="PANTHER" id="PTHR41523">
    <property type="entry name" value="TWO-COMPONENT SYSTEM SENSOR PROTEIN"/>
    <property type="match status" value="1"/>
</dbReference>
<dbReference type="InterPro" id="IPR011102">
    <property type="entry name" value="Sig_transdc_His_kinase_HWE"/>
</dbReference>
<dbReference type="AlphaFoldDB" id="B9JAB6"/>
<keyword evidence="7" id="KW-0067">ATP-binding</keyword>
<name>B9JAB6_RHIR8</name>
<gene>
    <name evidence="10" type="ordered locus">Arad_3891</name>
</gene>
<dbReference type="Gene3D" id="3.30.565.10">
    <property type="entry name" value="Histidine kinase-like ATPase, C-terminal domain"/>
    <property type="match status" value="1"/>
</dbReference>
<dbReference type="GO" id="GO:0004673">
    <property type="term" value="F:protein histidine kinase activity"/>
    <property type="evidence" value="ECO:0007669"/>
    <property type="project" value="UniProtKB-EC"/>
</dbReference>
<dbReference type="Pfam" id="PF07536">
    <property type="entry name" value="HWE_HK"/>
    <property type="match status" value="1"/>
</dbReference>
<evidence type="ECO:0000256" key="1">
    <source>
        <dbReference type="ARBA" id="ARBA00000085"/>
    </source>
</evidence>
<feature type="transmembrane region" description="Helical" evidence="8">
    <location>
        <begin position="34"/>
        <end position="60"/>
    </location>
</feature>
<evidence type="ECO:0000256" key="7">
    <source>
        <dbReference type="ARBA" id="ARBA00022840"/>
    </source>
</evidence>
<dbReference type="SMART" id="SM00911">
    <property type="entry name" value="HWE_HK"/>
    <property type="match status" value="1"/>
</dbReference>
<dbReference type="Proteomes" id="UP000001600">
    <property type="component" value="Chromosome 1"/>
</dbReference>
<evidence type="ECO:0000256" key="8">
    <source>
        <dbReference type="SAM" id="Phobius"/>
    </source>
</evidence>
<comment type="catalytic activity">
    <reaction evidence="1">
        <text>ATP + protein L-histidine = ADP + protein N-phospho-L-histidine.</text>
        <dbReference type="EC" id="2.7.13.3"/>
    </reaction>
</comment>
<proteinExistence type="predicted"/>
<keyword evidence="8" id="KW-0812">Transmembrane</keyword>
<dbReference type="EMBL" id="CP000628">
    <property type="protein sequence ID" value="ACM27731.1"/>
    <property type="molecule type" value="Genomic_DNA"/>
</dbReference>
<evidence type="ECO:0000256" key="6">
    <source>
        <dbReference type="ARBA" id="ARBA00022777"/>
    </source>
</evidence>
<dbReference type="InterPro" id="IPR036890">
    <property type="entry name" value="HATPase_C_sf"/>
</dbReference>
<keyword evidence="8" id="KW-0472">Membrane</keyword>
<keyword evidence="3" id="KW-0597">Phosphoprotein</keyword>
<dbReference type="EC" id="2.7.13.3" evidence="2"/>
<organism evidence="10 11">
    <name type="scientific">Rhizobium rhizogenes (strain K84 / ATCC BAA-868)</name>
    <name type="common">Agrobacterium radiobacter</name>
    <dbReference type="NCBI Taxonomy" id="311403"/>
    <lineage>
        <taxon>Bacteria</taxon>
        <taxon>Pseudomonadati</taxon>
        <taxon>Pseudomonadota</taxon>
        <taxon>Alphaproteobacteria</taxon>
        <taxon>Hyphomicrobiales</taxon>
        <taxon>Rhizobiaceae</taxon>
        <taxon>Rhizobium/Agrobacterium group</taxon>
        <taxon>Rhizobium</taxon>
    </lineage>
</organism>
<keyword evidence="5" id="KW-0547">Nucleotide-binding</keyword>
<keyword evidence="8" id="KW-1133">Transmembrane helix</keyword>
<keyword evidence="4" id="KW-0808">Transferase</keyword>
<accession>B9JAB6</accession>
<protein>
    <recommendedName>
        <fullName evidence="2">histidine kinase</fullName>
        <ecNumber evidence="2">2.7.13.3</ecNumber>
    </recommendedName>
</protein>
<keyword evidence="6 10" id="KW-0418">Kinase</keyword>
<sequence>MKPLFPPSQTRSNPMVVRSVDRVMKKLHFPRASIGAYLIAIAMAIALPILAFVALLLFQLENNERDVLKRDAVQDAQALGRTIDRQLQDMATTLRLLSSSPELEHNDITTFFYRTETVLRTDSLFVLLFEKDGQMRLNTRWPLSRPLGKTGNMAALQSALNSGRIEASDVFVGSNIHRWVYNVTLPLDHSPAGAALAMTQDANDLAKLVTTDALAPGWSAAVIDSSGHIVAASGPANLSPGDPFNKDILPKLIASSGVYQNEAILPHSLLGYAQIPGWSWKAVVWGPVASAQASLMSTWRFLIYGGVTLLLGALIAVYALARQVRTTIRSIADMAERMGRGEIVSPVETSVIEANQVAIALSNASFDRSETEDRLHFVMHELVHRTKNLLALAQAMTRQLARQTDSVDTFQRAVADRLEGLARSIEVLTSEQWSGVSLRRVIDIHLATFLQAPQQLDISGQDFVLKPEAVQNLGLVLHELATNSVKYGALSAPEGKIAIEWTNVDGDIGPMIQFTWTESGGPRVKKPTLTGFGTTVTKAHAASAFGGNVEIDFRPEGLVWVLNALRSTMERERERT</sequence>
<dbReference type="GO" id="GO:0005524">
    <property type="term" value="F:ATP binding"/>
    <property type="evidence" value="ECO:0007669"/>
    <property type="project" value="UniProtKB-KW"/>
</dbReference>
<evidence type="ECO:0000313" key="11">
    <source>
        <dbReference type="Proteomes" id="UP000001600"/>
    </source>
</evidence>